<dbReference type="InterPro" id="IPR002401">
    <property type="entry name" value="Cyt_P450_E_grp-I"/>
</dbReference>
<feature type="binding site" description="axial binding residue" evidence="11">
    <location>
        <position position="464"/>
    </location>
    <ligand>
        <name>heme</name>
        <dbReference type="ChEBI" id="CHEBI:30413"/>
    </ligand>
    <ligandPart>
        <name>Fe</name>
        <dbReference type="ChEBI" id="CHEBI:18248"/>
    </ligandPart>
</feature>
<evidence type="ECO:0000256" key="4">
    <source>
        <dbReference type="ARBA" id="ARBA00022692"/>
    </source>
</evidence>
<evidence type="ECO:0000256" key="8">
    <source>
        <dbReference type="ARBA" id="ARBA00023004"/>
    </source>
</evidence>
<evidence type="ECO:0000256" key="13">
    <source>
        <dbReference type="SAM" id="Phobius"/>
    </source>
</evidence>
<dbReference type="InterPro" id="IPR017972">
    <property type="entry name" value="Cyt_P450_CS"/>
</dbReference>
<evidence type="ECO:0000256" key="5">
    <source>
        <dbReference type="ARBA" id="ARBA00022723"/>
    </source>
</evidence>
<dbReference type="Pfam" id="PF00067">
    <property type="entry name" value="p450"/>
    <property type="match status" value="1"/>
</dbReference>
<evidence type="ECO:0000256" key="11">
    <source>
        <dbReference type="PIRSR" id="PIRSR602401-1"/>
    </source>
</evidence>
<keyword evidence="4 13" id="KW-0812">Transmembrane</keyword>
<gene>
    <name evidence="14" type="ORF">M0R45_020099</name>
</gene>
<dbReference type="GO" id="GO:0005506">
    <property type="term" value="F:iron ion binding"/>
    <property type="evidence" value="ECO:0007669"/>
    <property type="project" value="InterPro"/>
</dbReference>
<keyword evidence="3 11" id="KW-0349">Heme</keyword>
<reference evidence="14 15" key="1">
    <citation type="journal article" date="2023" name="G3 (Bethesda)">
        <title>A chromosome-length genome assembly and annotation of blackberry (Rubus argutus, cv. 'Hillquist').</title>
        <authorList>
            <person name="Bruna T."/>
            <person name="Aryal R."/>
            <person name="Dudchenko O."/>
            <person name="Sargent D.J."/>
            <person name="Mead D."/>
            <person name="Buti M."/>
            <person name="Cavallini A."/>
            <person name="Hytonen T."/>
            <person name="Andres J."/>
            <person name="Pham M."/>
            <person name="Weisz D."/>
            <person name="Mascagni F."/>
            <person name="Usai G."/>
            <person name="Natali L."/>
            <person name="Bassil N."/>
            <person name="Fernandez G.E."/>
            <person name="Lomsadze A."/>
            <person name="Armour M."/>
            <person name="Olukolu B."/>
            <person name="Poorten T."/>
            <person name="Britton C."/>
            <person name="Davik J."/>
            <person name="Ashrafi H."/>
            <person name="Aiden E.L."/>
            <person name="Borodovsky M."/>
            <person name="Worthington M."/>
        </authorList>
    </citation>
    <scope>NUCLEOTIDE SEQUENCE [LARGE SCALE GENOMIC DNA]</scope>
    <source>
        <strain evidence="14">PI 553951</strain>
    </source>
</reference>
<dbReference type="PANTHER" id="PTHR24282">
    <property type="entry name" value="CYTOCHROME P450 FAMILY MEMBER"/>
    <property type="match status" value="1"/>
</dbReference>
<dbReference type="GO" id="GO:0016020">
    <property type="term" value="C:membrane"/>
    <property type="evidence" value="ECO:0007669"/>
    <property type="project" value="UniProtKB-SubCell"/>
</dbReference>
<evidence type="ECO:0000256" key="6">
    <source>
        <dbReference type="ARBA" id="ARBA00022989"/>
    </source>
</evidence>
<keyword evidence="8 11" id="KW-0408">Iron</keyword>
<dbReference type="InterPro" id="IPR036396">
    <property type="entry name" value="Cyt_P450_sf"/>
</dbReference>
<keyword evidence="6 13" id="KW-1133">Transmembrane helix</keyword>
<comment type="caution">
    <text evidence="14">The sequence shown here is derived from an EMBL/GenBank/DDBJ whole genome shotgun (WGS) entry which is preliminary data.</text>
</comment>
<dbReference type="InterPro" id="IPR050665">
    <property type="entry name" value="Cytochrome_P450_Monooxygen"/>
</dbReference>
<comment type="subcellular location">
    <subcellularLocation>
        <location evidence="1">Membrane</location>
        <topology evidence="1">Single-pass membrane protein</topology>
    </subcellularLocation>
</comment>
<comment type="similarity">
    <text evidence="2 12">Belongs to the cytochrome P450 family.</text>
</comment>
<evidence type="ECO:0000256" key="9">
    <source>
        <dbReference type="ARBA" id="ARBA00023033"/>
    </source>
</evidence>
<dbReference type="PRINTS" id="PR00385">
    <property type="entry name" value="P450"/>
</dbReference>
<dbReference type="GO" id="GO:0016705">
    <property type="term" value="F:oxidoreductase activity, acting on paired donors, with incorporation or reduction of molecular oxygen"/>
    <property type="evidence" value="ECO:0007669"/>
    <property type="project" value="InterPro"/>
</dbReference>
<accession>A0AAW1XAL6</accession>
<dbReference type="InterPro" id="IPR001128">
    <property type="entry name" value="Cyt_P450"/>
</dbReference>
<keyword evidence="7 12" id="KW-0560">Oxidoreductase</keyword>
<protein>
    <recommendedName>
        <fullName evidence="16">Cytochrome P450 CYP749A22-like</fullName>
    </recommendedName>
</protein>
<dbReference type="Gene3D" id="1.10.630.10">
    <property type="entry name" value="Cytochrome P450"/>
    <property type="match status" value="1"/>
</dbReference>
<keyword evidence="15" id="KW-1185">Reference proteome</keyword>
<evidence type="ECO:0000313" key="15">
    <source>
        <dbReference type="Proteomes" id="UP001457282"/>
    </source>
</evidence>
<dbReference type="SUPFAM" id="SSF48264">
    <property type="entry name" value="Cytochrome P450"/>
    <property type="match status" value="1"/>
</dbReference>
<comment type="cofactor">
    <cofactor evidence="11">
        <name>heme</name>
        <dbReference type="ChEBI" id="CHEBI:30413"/>
    </cofactor>
</comment>
<dbReference type="PROSITE" id="PS00086">
    <property type="entry name" value="CYTOCHROME_P450"/>
    <property type="match status" value="1"/>
</dbReference>
<evidence type="ECO:0000256" key="7">
    <source>
        <dbReference type="ARBA" id="ARBA00023002"/>
    </source>
</evidence>
<keyword evidence="9 12" id="KW-0503">Monooxygenase</keyword>
<keyword evidence="5 11" id="KW-0479">Metal-binding</keyword>
<evidence type="ECO:0000256" key="3">
    <source>
        <dbReference type="ARBA" id="ARBA00022617"/>
    </source>
</evidence>
<dbReference type="PRINTS" id="PR00463">
    <property type="entry name" value="EP450I"/>
</dbReference>
<dbReference type="EMBL" id="JBEDUW010000004">
    <property type="protein sequence ID" value="KAK9932878.1"/>
    <property type="molecule type" value="Genomic_DNA"/>
</dbReference>
<dbReference type="AlphaFoldDB" id="A0AAW1XAL6"/>
<dbReference type="Proteomes" id="UP001457282">
    <property type="component" value="Unassembled WGS sequence"/>
</dbReference>
<evidence type="ECO:0000256" key="10">
    <source>
        <dbReference type="ARBA" id="ARBA00023136"/>
    </source>
</evidence>
<organism evidence="14 15">
    <name type="scientific">Rubus argutus</name>
    <name type="common">Southern blackberry</name>
    <dbReference type="NCBI Taxonomy" id="59490"/>
    <lineage>
        <taxon>Eukaryota</taxon>
        <taxon>Viridiplantae</taxon>
        <taxon>Streptophyta</taxon>
        <taxon>Embryophyta</taxon>
        <taxon>Tracheophyta</taxon>
        <taxon>Spermatophyta</taxon>
        <taxon>Magnoliopsida</taxon>
        <taxon>eudicotyledons</taxon>
        <taxon>Gunneridae</taxon>
        <taxon>Pentapetalae</taxon>
        <taxon>rosids</taxon>
        <taxon>fabids</taxon>
        <taxon>Rosales</taxon>
        <taxon>Rosaceae</taxon>
        <taxon>Rosoideae</taxon>
        <taxon>Rosoideae incertae sedis</taxon>
        <taxon>Rubus</taxon>
    </lineage>
</organism>
<evidence type="ECO:0000256" key="1">
    <source>
        <dbReference type="ARBA" id="ARBA00004167"/>
    </source>
</evidence>
<dbReference type="PANTHER" id="PTHR24282:SF20">
    <property type="entry name" value="CYTOCHROME P450 CYP749A22-LIKE"/>
    <property type="match status" value="1"/>
</dbReference>
<proteinExistence type="inferred from homology"/>
<name>A0AAW1XAL6_RUBAR</name>
<evidence type="ECO:0000256" key="2">
    <source>
        <dbReference type="ARBA" id="ARBA00010617"/>
    </source>
</evidence>
<keyword evidence="10 13" id="KW-0472">Membrane</keyword>
<evidence type="ECO:0000313" key="14">
    <source>
        <dbReference type="EMBL" id="KAK9932878.1"/>
    </source>
</evidence>
<dbReference type="GO" id="GO:0020037">
    <property type="term" value="F:heme binding"/>
    <property type="evidence" value="ECO:0007669"/>
    <property type="project" value="InterPro"/>
</dbReference>
<sequence length="516" mass="58856">MGFLEGIVIIVSSYVCVLLLLGLIKTIYKQWWTPTRIQKLMASRGIRGPSYKLIHGNTKEISRMNKEARSRSLSLSHDTFSYVEPHIHSWTNIYGKNYLQWHGSQAQLVIQEPDLCKEIMNNKDGTYQKKQYQDFVKKLLGDGLVTVVEPEKWAKLRKIATHAFHGESLKSMIPDMIATSETMLERWRSHEGKEIEVFEEFRLFTSEAIAKTAFGSSYAEGELIFDMLMKLAFLLFKNALTVKVPGISNISKSSDEIESERLEKGIRDSIIEIVRKREKKAMRGEEDSFGSDFLGLLLKAHHVANQKERISVNDLVDDCKTFYFAGQETSNSLLAWTVFLLALHIDWQEEARKEVLQLFGKQNPNADGISKLKTMNMIINESLRLYPPAFVIPRRTEREIRLGKLIVPANVELVVSILALHYEPQFWGPDVKLFKPERFSEGVAKATNNNLGAFMPFGLGPRTCVGMNFATTEAKIALSMILQRYSFTLSPGYVHSPYQFITVRPQHGVQVMLQPL</sequence>
<evidence type="ECO:0008006" key="16">
    <source>
        <dbReference type="Google" id="ProtNLM"/>
    </source>
</evidence>
<feature type="transmembrane region" description="Helical" evidence="13">
    <location>
        <begin position="6"/>
        <end position="28"/>
    </location>
</feature>
<evidence type="ECO:0000256" key="12">
    <source>
        <dbReference type="RuleBase" id="RU000461"/>
    </source>
</evidence>
<dbReference type="GO" id="GO:0004497">
    <property type="term" value="F:monooxygenase activity"/>
    <property type="evidence" value="ECO:0007669"/>
    <property type="project" value="UniProtKB-KW"/>
</dbReference>